<feature type="domain" description="Aldehyde dehydrogenase" evidence="3">
    <location>
        <begin position="12"/>
        <end position="469"/>
    </location>
</feature>
<dbReference type="Gene3D" id="3.40.605.10">
    <property type="entry name" value="Aldehyde Dehydrogenase, Chain A, domain 1"/>
    <property type="match status" value="1"/>
</dbReference>
<sequence>MHTKHLWIDGKWVETQRYEPIISPFSGEKIAMIAQASVEDAEKAIVSAQNAFGQFKKVPAHKRSEILDKFVSLLYQRKEEAAKIIANEAAKPIKIARSEIDRTIQTYRFSAEEAKRMYGERIPMDAAVGGEERVGFTMRFPIGVISAITPFNFPFNLVAHKVGPAIAAGNTIVLKPAESTPLSGLFLGELFQEAGLPDGVLNIITGLGPELGPTLTAHPYVKKITFTGSPEVGKQIIGNAGFRKVTLELGSNSALIIDDGIDIEKIIKRIIEGAFSNVGQVCISIQRIYVHRSLYKKFLEFMIHQTRNLVTGSPLDENTEVTAVISKKSIDRIALWLAEAVELGANLEYGGTIEGQVMTPAILTNVPHQAKIIQQEVFGPVVSILPFDHLEEAVGLINDSRFGLQAGVYTNDVNHAFYCINHLETGGVLINDIPTFRLDHMPYGGIKDSGIGREGVKYAINEMTIEKFVSFHWNTL</sequence>
<dbReference type="PANTHER" id="PTHR42991">
    <property type="entry name" value="ALDEHYDE DEHYDROGENASE"/>
    <property type="match status" value="1"/>
</dbReference>
<keyword evidence="5" id="KW-1185">Reference proteome</keyword>
<dbReference type="Proteomes" id="UP001319060">
    <property type="component" value="Unassembled WGS sequence"/>
</dbReference>
<name>A0ABS2ZA21_9BACL</name>
<reference evidence="4 5" key="1">
    <citation type="submission" date="2021-01" db="EMBL/GenBank/DDBJ databases">
        <title>Genome Sequencing of Type Strains.</title>
        <authorList>
            <person name="Lemaire J.F."/>
            <person name="Inderbitzin P."/>
            <person name="Collins S.B."/>
            <person name="Wespe N."/>
            <person name="Knight-Connoni V."/>
        </authorList>
    </citation>
    <scope>NUCLEOTIDE SEQUENCE [LARGE SCALE GENOMIC DNA]</scope>
    <source>
        <strain evidence="4 5">DSM 14730</strain>
    </source>
</reference>
<evidence type="ECO:0000313" key="5">
    <source>
        <dbReference type="Proteomes" id="UP001319060"/>
    </source>
</evidence>
<proteinExistence type="inferred from homology"/>
<dbReference type="InterPro" id="IPR016162">
    <property type="entry name" value="Ald_DH_N"/>
</dbReference>
<dbReference type="InterPro" id="IPR051020">
    <property type="entry name" value="ALDH-related_metabolic_enz"/>
</dbReference>
<dbReference type="InterPro" id="IPR016163">
    <property type="entry name" value="Ald_DH_C"/>
</dbReference>
<keyword evidence="2" id="KW-0560">Oxidoreductase</keyword>
<dbReference type="Gene3D" id="3.40.309.10">
    <property type="entry name" value="Aldehyde Dehydrogenase, Chain A, domain 2"/>
    <property type="match status" value="1"/>
</dbReference>
<evidence type="ECO:0000256" key="1">
    <source>
        <dbReference type="ARBA" id="ARBA00009986"/>
    </source>
</evidence>
<gene>
    <name evidence="4" type="ORF">JYA64_02515</name>
</gene>
<dbReference type="SUPFAM" id="SSF53720">
    <property type="entry name" value="ALDH-like"/>
    <property type="match status" value="1"/>
</dbReference>
<dbReference type="CDD" id="cd07149">
    <property type="entry name" value="ALDH_y4uC"/>
    <property type="match status" value="1"/>
</dbReference>
<protein>
    <submittedName>
        <fullName evidence="4">Aldehyde dehydrogenase family protein</fullName>
    </submittedName>
</protein>
<dbReference type="InterPro" id="IPR015590">
    <property type="entry name" value="Aldehyde_DH_dom"/>
</dbReference>
<dbReference type="Pfam" id="PF00171">
    <property type="entry name" value="Aldedh"/>
    <property type="match status" value="1"/>
</dbReference>
<comment type="caution">
    <text evidence="4">The sequence shown here is derived from an EMBL/GenBank/DDBJ whole genome shotgun (WGS) entry which is preliminary data.</text>
</comment>
<comment type="similarity">
    <text evidence="1">Belongs to the aldehyde dehydrogenase family.</text>
</comment>
<evidence type="ECO:0000259" key="3">
    <source>
        <dbReference type="Pfam" id="PF00171"/>
    </source>
</evidence>
<dbReference type="EMBL" id="JAFHKS010000040">
    <property type="protein sequence ID" value="MBN3544164.1"/>
    <property type="molecule type" value="Genomic_DNA"/>
</dbReference>
<dbReference type="InterPro" id="IPR016161">
    <property type="entry name" value="Ald_DH/histidinol_DH"/>
</dbReference>
<organism evidence="4 5">
    <name type="scientific">Fictibacillus barbaricus</name>
    <dbReference type="NCBI Taxonomy" id="182136"/>
    <lineage>
        <taxon>Bacteria</taxon>
        <taxon>Bacillati</taxon>
        <taxon>Bacillota</taxon>
        <taxon>Bacilli</taxon>
        <taxon>Bacillales</taxon>
        <taxon>Fictibacillaceae</taxon>
        <taxon>Fictibacillus</taxon>
    </lineage>
</organism>
<evidence type="ECO:0000256" key="2">
    <source>
        <dbReference type="ARBA" id="ARBA00023002"/>
    </source>
</evidence>
<dbReference type="PANTHER" id="PTHR42991:SF1">
    <property type="entry name" value="ALDEHYDE DEHYDROGENASE"/>
    <property type="match status" value="1"/>
</dbReference>
<dbReference type="RefSeq" id="WP_188404319.1">
    <property type="nucleotide sequence ID" value="NZ_BMCE01000004.1"/>
</dbReference>
<accession>A0ABS2ZA21</accession>
<evidence type="ECO:0000313" key="4">
    <source>
        <dbReference type="EMBL" id="MBN3544164.1"/>
    </source>
</evidence>